<dbReference type="NCBIfam" id="TIGR01730">
    <property type="entry name" value="RND_mfp"/>
    <property type="match status" value="1"/>
</dbReference>
<dbReference type="RefSeq" id="WP_182297490.1">
    <property type="nucleotide sequence ID" value="NZ_CP059851.1"/>
</dbReference>
<feature type="domain" description="Multidrug resistance protein MdtA-like C-terminal permuted SH3" evidence="3">
    <location>
        <begin position="269"/>
        <end position="327"/>
    </location>
</feature>
<dbReference type="InterPro" id="IPR006143">
    <property type="entry name" value="RND_pump_MFP"/>
</dbReference>
<keyword evidence="5" id="KW-1185">Reference proteome</keyword>
<dbReference type="KEGG" id="sand:H3309_04025"/>
<dbReference type="EMBL" id="CP059851">
    <property type="protein sequence ID" value="QMW23667.1"/>
    <property type="molecule type" value="Genomic_DNA"/>
</dbReference>
<reference evidence="4 5" key="1">
    <citation type="submission" date="2020-07" db="EMBL/GenBank/DDBJ databases">
        <title>Complete genome sequence for Sandaracinobacter sp. M6.</title>
        <authorList>
            <person name="Tang Y."/>
            <person name="Liu Q."/>
            <person name="Guo Z."/>
            <person name="Lei P."/>
            <person name="Huang B."/>
        </authorList>
    </citation>
    <scope>NUCLEOTIDE SEQUENCE [LARGE SCALE GENOMIC DNA]</scope>
    <source>
        <strain evidence="4 5">M6</strain>
    </source>
</reference>
<evidence type="ECO:0000256" key="1">
    <source>
        <dbReference type="ARBA" id="ARBA00009477"/>
    </source>
</evidence>
<dbReference type="Proteomes" id="UP000515292">
    <property type="component" value="Chromosome"/>
</dbReference>
<dbReference type="PANTHER" id="PTHR30469:SF38">
    <property type="entry name" value="HLYD FAMILY SECRETION PROTEIN"/>
    <property type="match status" value="1"/>
</dbReference>
<proteinExistence type="inferred from homology"/>
<dbReference type="Gene3D" id="1.10.287.470">
    <property type="entry name" value="Helix hairpin bin"/>
    <property type="match status" value="1"/>
</dbReference>
<evidence type="ECO:0000259" key="3">
    <source>
        <dbReference type="Pfam" id="PF25967"/>
    </source>
</evidence>
<dbReference type="Pfam" id="PF25967">
    <property type="entry name" value="RND-MFP_C"/>
    <property type="match status" value="1"/>
</dbReference>
<organism evidence="4 5">
    <name type="scientific">Sandaracinobacteroides saxicola</name>
    <dbReference type="NCBI Taxonomy" id="2759707"/>
    <lineage>
        <taxon>Bacteria</taxon>
        <taxon>Pseudomonadati</taxon>
        <taxon>Pseudomonadota</taxon>
        <taxon>Alphaproteobacteria</taxon>
        <taxon>Sphingomonadales</taxon>
        <taxon>Sphingosinicellaceae</taxon>
        <taxon>Sandaracinobacteroides</taxon>
    </lineage>
</organism>
<evidence type="ECO:0000313" key="5">
    <source>
        <dbReference type="Proteomes" id="UP000515292"/>
    </source>
</evidence>
<dbReference type="InterPro" id="IPR058792">
    <property type="entry name" value="Beta-barrel_RND_2"/>
</dbReference>
<dbReference type="SUPFAM" id="SSF111369">
    <property type="entry name" value="HlyD-like secretion proteins"/>
    <property type="match status" value="1"/>
</dbReference>
<protein>
    <submittedName>
        <fullName evidence="4">Efflux RND transporter periplasmic adaptor subunit</fullName>
    </submittedName>
</protein>
<dbReference type="GO" id="GO:0015562">
    <property type="term" value="F:efflux transmembrane transporter activity"/>
    <property type="evidence" value="ECO:0007669"/>
    <property type="project" value="TreeGrafter"/>
</dbReference>
<dbReference type="Pfam" id="PF25954">
    <property type="entry name" value="Beta-barrel_RND_2"/>
    <property type="match status" value="1"/>
</dbReference>
<dbReference type="GO" id="GO:1990281">
    <property type="term" value="C:efflux pump complex"/>
    <property type="evidence" value="ECO:0007669"/>
    <property type="project" value="TreeGrafter"/>
</dbReference>
<feature type="domain" description="CusB-like beta-barrel" evidence="2">
    <location>
        <begin position="194"/>
        <end position="261"/>
    </location>
</feature>
<dbReference type="InterPro" id="IPR058627">
    <property type="entry name" value="MdtA-like_C"/>
</dbReference>
<dbReference type="Gene3D" id="2.40.420.20">
    <property type="match status" value="1"/>
</dbReference>
<evidence type="ECO:0000313" key="4">
    <source>
        <dbReference type="EMBL" id="QMW23667.1"/>
    </source>
</evidence>
<dbReference type="Gene3D" id="2.40.30.170">
    <property type="match status" value="1"/>
</dbReference>
<evidence type="ECO:0000259" key="2">
    <source>
        <dbReference type="Pfam" id="PF25954"/>
    </source>
</evidence>
<name>A0A7G5IJX5_9SPHN</name>
<comment type="similarity">
    <text evidence="1">Belongs to the membrane fusion protein (MFP) (TC 8.A.1) family.</text>
</comment>
<dbReference type="PROSITE" id="PS51257">
    <property type="entry name" value="PROKAR_LIPOPROTEIN"/>
    <property type="match status" value="1"/>
</dbReference>
<accession>A0A7G5IJX5</accession>
<dbReference type="PANTHER" id="PTHR30469">
    <property type="entry name" value="MULTIDRUG RESISTANCE PROTEIN MDTA"/>
    <property type="match status" value="1"/>
</dbReference>
<sequence length="340" mass="34627">MVRPGVMGSVLLLAACGSEPPPAPVPEAVPVTLMTVGPREGAGALEVVGTVRLKRETPLAFTSAGQVRGITVREGDRVAAGALLATLDTGPLDAAAAAAAADAARAAADLKRAQRLVAQGWVSQARVESAQAAARSSEAALSAARFNQRNGRIVAPTAGIILRRAAEPGQALAAGTPVLVLGEFASGYVVRLPLSESQMAGVRMGQAARVTLESRPAPLTGVVSEIAGRADERSGTFMVEVRLPADAALRSGMVGRATLMTGGGDGPLLLPATAVFAARAEEGFVWRDEGGVVRARRVALGPVRSEGVVVTAGLAPGDRIVRTGIDRLSEGAKVRPVPAR</sequence>
<dbReference type="Gene3D" id="2.40.50.100">
    <property type="match status" value="1"/>
</dbReference>
<gene>
    <name evidence="4" type="ORF">H3309_04025</name>
</gene>
<dbReference type="AlphaFoldDB" id="A0A7G5IJX5"/>